<reference evidence="2" key="1">
    <citation type="submission" date="2020-11" db="EMBL/GenBank/DDBJ databases">
        <authorList>
            <person name="Whitehead M."/>
        </authorList>
    </citation>
    <scope>NUCLEOTIDE SEQUENCE</scope>
    <source>
        <strain evidence="2">EGII</strain>
    </source>
</reference>
<dbReference type="EMBL" id="CAJHJT010000001">
    <property type="protein sequence ID" value="CAD6991395.1"/>
    <property type="molecule type" value="Genomic_DNA"/>
</dbReference>
<gene>
    <name evidence="2" type="ORF">CCAP1982_LOCUS322</name>
</gene>
<sequence>MFCIERYSNGAYNTWNVQKNIATKSDKPSAVRKELKRVGTVDAKSCWRIIATKATTALTIIAKQRQPPKGRRAFYKIVMNSQWAYDEATTFNYFFILYNNIQQQYAIAIATTITVRQRRTELVCLTSVVTLGRDNKRSAAGGSNSNKNNSSEEIAVIYISKSSIVCETYKRMSRHRRSRRKRSRTKECVCVADIAKRVPESTKTARVQDKKTADAAAAE</sequence>
<accession>A0A811U2A5</accession>
<evidence type="ECO:0000313" key="3">
    <source>
        <dbReference type="Proteomes" id="UP000606786"/>
    </source>
</evidence>
<evidence type="ECO:0000313" key="2">
    <source>
        <dbReference type="EMBL" id="CAD6991395.1"/>
    </source>
</evidence>
<keyword evidence="3" id="KW-1185">Reference proteome</keyword>
<proteinExistence type="predicted"/>
<dbReference type="AlphaFoldDB" id="A0A811U2A5"/>
<comment type="caution">
    <text evidence="2">The sequence shown here is derived from an EMBL/GenBank/DDBJ whole genome shotgun (WGS) entry which is preliminary data.</text>
</comment>
<dbReference type="Proteomes" id="UP000606786">
    <property type="component" value="Unassembled WGS sequence"/>
</dbReference>
<name>A0A811U2A5_CERCA</name>
<evidence type="ECO:0000256" key="1">
    <source>
        <dbReference type="SAM" id="MobiDB-lite"/>
    </source>
</evidence>
<organism evidence="2 3">
    <name type="scientific">Ceratitis capitata</name>
    <name type="common">Mediterranean fruit fly</name>
    <name type="synonym">Tephritis capitata</name>
    <dbReference type="NCBI Taxonomy" id="7213"/>
    <lineage>
        <taxon>Eukaryota</taxon>
        <taxon>Metazoa</taxon>
        <taxon>Ecdysozoa</taxon>
        <taxon>Arthropoda</taxon>
        <taxon>Hexapoda</taxon>
        <taxon>Insecta</taxon>
        <taxon>Pterygota</taxon>
        <taxon>Neoptera</taxon>
        <taxon>Endopterygota</taxon>
        <taxon>Diptera</taxon>
        <taxon>Brachycera</taxon>
        <taxon>Muscomorpha</taxon>
        <taxon>Tephritoidea</taxon>
        <taxon>Tephritidae</taxon>
        <taxon>Ceratitis</taxon>
        <taxon>Ceratitis</taxon>
    </lineage>
</organism>
<feature type="region of interest" description="Disordered" evidence="1">
    <location>
        <begin position="199"/>
        <end position="219"/>
    </location>
</feature>
<protein>
    <submittedName>
        <fullName evidence="2">(Mediterranean fruit fly) hypothetical protein</fullName>
    </submittedName>
</protein>